<reference evidence="2" key="1">
    <citation type="submission" date="2020-04" db="EMBL/GenBank/DDBJ databases">
        <authorList>
            <person name="Alioto T."/>
            <person name="Alioto T."/>
            <person name="Gomez Garrido J."/>
        </authorList>
    </citation>
    <scope>NUCLEOTIDE SEQUENCE</scope>
    <source>
        <strain evidence="2">A484AB</strain>
    </source>
</reference>
<evidence type="ECO:0000313" key="2">
    <source>
        <dbReference type="EMBL" id="CAB4008736.1"/>
    </source>
</evidence>
<accession>A0A7D9EGN1</accession>
<comment type="caution">
    <text evidence="2">The sequence shown here is derived from an EMBL/GenBank/DDBJ whole genome shotgun (WGS) entry which is preliminary data.</text>
</comment>
<dbReference type="Proteomes" id="UP001152795">
    <property type="component" value="Unassembled WGS sequence"/>
</dbReference>
<feature type="region of interest" description="Disordered" evidence="1">
    <location>
        <begin position="24"/>
        <end position="70"/>
    </location>
</feature>
<evidence type="ECO:0000256" key="1">
    <source>
        <dbReference type="SAM" id="MobiDB-lite"/>
    </source>
</evidence>
<sequence>MKRHTTAARGRKWKEAMDYNVTPTISTDYLPEEDEATSSVRTSPELNEERDLPMSEMTQHNSGSVESLDSTTDIGCSRILGDIQAGLQADINAAK</sequence>
<dbReference type="EMBL" id="CACRXK020006214">
    <property type="protein sequence ID" value="CAB4008736.1"/>
    <property type="molecule type" value="Genomic_DNA"/>
</dbReference>
<organism evidence="2 3">
    <name type="scientific">Paramuricea clavata</name>
    <name type="common">Red gorgonian</name>
    <name type="synonym">Violescent sea-whip</name>
    <dbReference type="NCBI Taxonomy" id="317549"/>
    <lineage>
        <taxon>Eukaryota</taxon>
        <taxon>Metazoa</taxon>
        <taxon>Cnidaria</taxon>
        <taxon>Anthozoa</taxon>
        <taxon>Octocorallia</taxon>
        <taxon>Malacalcyonacea</taxon>
        <taxon>Plexauridae</taxon>
        <taxon>Paramuricea</taxon>
    </lineage>
</organism>
<proteinExistence type="predicted"/>
<name>A0A7D9EGN1_PARCT</name>
<evidence type="ECO:0000313" key="3">
    <source>
        <dbReference type="Proteomes" id="UP001152795"/>
    </source>
</evidence>
<feature type="compositionally biased region" description="Polar residues" evidence="1">
    <location>
        <begin position="56"/>
        <end position="70"/>
    </location>
</feature>
<protein>
    <submittedName>
        <fullName evidence="2">Uncharacterized protein</fullName>
    </submittedName>
</protein>
<gene>
    <name evidence="2" type="ORF">PACLA_8A072018</name>
</gene>
<feature type="non-terminal residue" evidence="2">
    <location>
        <position position="95"/>
    </location>
</feature>
<dbReference type="AlphaFoldDB" id="A0A7D9EGN1"/>
<keyword evidence="3" id="KW-1185">Reference proteome</keyword>